<feature type="domain" description="Peptidase M16 C-terminal" evidence="2">
    <location>
        <begin position="166"/>
        <end position="337"/>
    </location>
</feature>
<dbReference type="PANTHER" id="PTHR11851">
    <property type="entry name" value="METALLOPROTEASE"/>
    <property type="match status" value="1"/>
</dbReference>
<feature type="domain" description="Peptidase M16 N-terminal" evidence="1">
    <location>
        <begin position="18"/>
        <end position="159"/>
    </location>
</feature>
<dbReference type="GO" id="GO:0046872">
    <property type="term" value="F:metal ion binding"/>
    <property type="evidence" value="ECO:0007669"/>
    <property type="project" value="InterPro"/>
</dbReference>
<dbReference type="Gene3D" id="3.30.830.10">
    <property type="entry name" value="Metalloenzyme, LuxS/M16 peptidase-like"/>
    <property type="match status" value="2"/>
</dbReference>
<comment type="caution">
    <text evidence="3">The sequence shown here is derived from an EMBL/GenBank/DDBJ whole genome shotgun (WGS) entry which is preliminary data.</text>
</comment>
<organism evidence="3 4">
    <name type="scientific">Campylobacter blaseri</name>
    <dbReference type="NCBI Taxonomy" id="2042961"/>
    <lineage>
        <taxon>Bacteria</taxon>
        <taxon>Pseudomonadati</taxon>
        <taxon>Campylobacterota</taxon>
        <taxon>Epsilonproteobacteria</taxon>
        <taxon>Campylobacterales</taxon>
        <taxon>Campylobacteraceae</taxon>
        <taxon>Campylobacter</taxon>
    </lineage>
</organism>
<dbReference type="InterPro" id="IPR007863">
    <property type="entry name" value="Peptidase_M16_C"/>
</dbReference>
<dbReference type="OrthoDB" id="9811314at2"/>
<gene>
    <name evidence="3" type="ORF">CQ405_06550</name>
</gene>
<sequence>MEKIILEAKNTQIPLLFEHDDSLPVVNLKLIFKVAGSVADSKMGLSRLCARLLNEGTKELGSNEYARLLEIKAIELHSSSGFETFSIELNCLKEHFSYAFSMLVKLLKDPNLTDDTLQKIKNIVKSQIAINENEFDYLAGLELNKILHPDTPRANPTIGTYESIESIDLKDVEGFIKEYLNLANLYIVLAGDVKLEEIDFSKALYALEAGEKRELPQISTSDEKTFKEIKKNSEQAYIYFGAPFIIKKDDIYKANVASFILGAGGFGSRLMEEIRVKRGLAYSIYARNNFELSLSRITGYLQTKNENKEEAIAVIKEEFEKFIKDGVSEDELKSAKDFLVGSVSLTQETMFQRVNTKQDNFYKGYEFDEISKRIKQIKELTLDELNQFIKAHTEIGNLSFAVLSK</sequence>
<protein>
    <submittedName>
        <fullName evidence="3">Peptidase M16</fullName>
    </submittedName>
</protein>
<evidence type="ECO:0000259" key="1">
    <source>
        <dbReference type="Pfam" id="PF00675"/>
    </source>
</evidence>
<dbReference type="InterPro" id="IPR011765">
    <property type="entry name" value="Pept_M16_N"/>
</dbReference>
<evidence type="ECO:0000313" key="4">
    <source>
        <dbReference type="Proteomes" id="UP000240535"/>
    </source>
</evidence>
<reference evidence="4" key="1">
    <citation type="submission" date="2017-10" db="EMBL/GenBank/DDBJ databases">
        <title>Campylobacter species from seals.</title>
        <authorList>
            <person name="Gilbert M.J."/>
            <person name="Zomer A.L."/>
            <person name="Timmerman A.J."/>
            <person name="Duim B."/>
            <person name="Wagenaar J.A."/>
        </authorList>
    </citation>
    <scope>NUCLEOTIDE SEQUENCE [LARGE SCALE GENOMIC DNA]</scope>
    <source>
        <strain evidence="4">17S00004-5</strain>
    </source>
</reference>
<proteinExistence type="predicted"/>
<dbReference type="RefSeq" id="WP_106871902.1">
    <property type="nucleotide sequence ID" value="NZ_CP053841.1"/>
</dbReference>
<dbReference type="Pfam" id="PF05193">
    <property type="entry name" value="Peptidase_M16_C"/>
    <property type="match status" value="1"/>
</dbReference>
<dbReference type="Proteomes" id="UP000240535">
    <property type="component" value="Unassembled WGS sequence"/>
</dbReference>
<name>A0A2P8QZW4_9BACT</name>
<dbReference type="InterPro" id="IPR011249">
    <property type="entry name" value="Metalloenz_LuxS/M16"/>
</dbReference>
<evidence type="ECO:0000313" key="3">
    <source>
        <dbReference type="EMBL" id="PSM51783.1"/>
    </source>
</evidence>
<evidence type="ECO:0000259" key="2">
    <source>
        <dbReference type="Pfam" id="PF05193"/>
    </source>
</evidence>
<dbReference type="InterPro" id="IPR050361">
    <property type="entry name" value="MPP/UQCRC_Complex"/>
</dbReference>
<dbReference type="AlphaFoldDB" id="A0A2P8QZW4"/>
<dbReference type="Pfam" id="PF00675">
    <property type="entry name" value="Peptidase_M16"/>
    <property type="match status" value="1"/>
</dbReference>
<dbReference type="EMBL" id="PDHH01000005">
    <property type="protein sequence ID" value="PSM51783.1"/>
    <property type="molecule type" value="Genomic_DNA"/>
</dbReference>
<dbReference type="PANTHER" id="PTHR11851:SF225">
    <property type="entry name" value="NON-PEPTIDASE HOMOLOG YMXG"/>
    <property type="match status" value="1"/>
</dbReference>
<keyword evidence="4" id="KW-1185">Reference proteome</keyword>
<dbReference type="SUPFAM" id="SSF63411">
    <property type="entry name" value="LuxS/MPP-like metallohydrolase"/>
    <property type="match status" value="2"/>
</dbReference>
<accession>A0A2P8QZW4</accession>